<dbReference type="Proteomes" id="UP000242972">
    <property type="component" value="Unassembled WGS sequence"/>
</dbReference>
<comment type="caution">
    <text evidence="3">The sequence shown here is derived from an EMBL/GenBank/DDBJ whole genome shotgun (WGS) entry which is preliminary data.</text>
</comment>
<name>A0A2T2XI83_9FIRM</name>
<gene>
    <name evidence="3" type="ORF">C7B46_06520</name>
</gene>
<dbReference type="PROSITE" id="PS51257">
    <property type="entry name" value="PROKAR_LIPOPROTEIN"/>
    <property type="match status" value="1"/>
</dbReference>
<feature type="chain" id="PRO_5039729722" evidence="2">
    <location>
        <begin position="29"/>
        <end position="326"/>
    </location>
</feature>
<dbReference type="AlphaFoldDB" id="A0A2T2XI83"/>
<accession>A0A2T2XI83</accession>
<proteinExistence type="predicted"/>
<evidence type="ECO:0000256" key="1">
    <source>
        <dbReference type="SAM" id="MobiDB-lite"/>
    </source>
</evidence>
<feature type="region of interest" description="Disordered" evidence="1">
    <location>
        <begin position="24"/>
        <end position="90"/>
    </location>
</feature>
<sequence>MLKSRAVLVSAAFLVTLTGCGLSGTAHITQSPSKSQDYTVSGQVSTTPSTTPSGATSTSSSPSTPASTTTSTPSSSTGSSQSSSTSPWNPVVASAMNDLVNSSDLPLAAPTVVPPPPGPGYGYLTALVIQNATSWSVRLIDTSIPLNVNSTNIQQHLIAGAPYVGSFGINLLSQSELVNTAPERSSVLRTNNALWAASDASAKATASQKVTVGSGGDALVATAYAFNGSYNSAKLVWTEGDWTIEIVNASPRYEQAMALSVVNYLHTHYLPPYPGLIMIDMINNASAVTRIDWINGDQLILMDDRQATPNNPVNTCSMAVHWTPYH</sequence>
<evidence type="ECO:0000313" key="3">
    <source>
        <dbReference type="EMBL" id="PSR34199.1"/>
    </source>
</evidence>
<feature type="compositionally biased region" description="Polar residues" evidence="1">
    <location>
        <begin position="26"/>
        <end position="38"/>
    </location>
</feature>
<evidence type="ECO:0000256" key="2">
    <source>
        <dbReference type="SAM" id="SignalP"/>
    </source>
</evidence>
<keyword evidence="2" id="KW-0732">Signal</keyword>
<feature type="signal peptide" evidence="2">
    <location>
        <begin position="1"/>
        <end position="28"/>
    </location>
</feature>
<protein>
    <submittedName>
        <fullName evidence="3">Uncharacterized protein</fullName>
    </submittedName>
</protein>
<organism evidence="3 4">
    <name type="scientific">Sulfobacillus benefaciens</name>
    <dbReference type="NCBI Taxonomy" id="453960"/>
    <lineage>
        <taxon>Bacteria</taxon>
        <taxon>Bacillati</taxon>
        <taxon>Bacillota</taxon>
        <taxon>Clostridia</taxon>
        <taxon>Eubacteriales</taxon>
        <taxon>Clostridiales Family XVII. Incertae Sedis</taxon>
        <taxon>Sulfobacillus</taxon>
    </lineage>
</organism>
<reference evidence="3 4" key="1">
    <citation type="journal article" date="2014" name="BMC Genomics">
        <title>Comparison of environmental and isolate Sulfobacillus genomes reveals diverse carbon, sulfur, nitrogen, and hydrogen metabolisms.</title>
        <authorList>
            <person name="Justice N.B."/>
            <person name="Norman A."/>
            <person name="Brown C.T."/>
            <person name="Singh A."/>
            <person name="Thomas B.C."/>
            <person name="Banfield J.F."/>
        </authorList>
    </citation>
    <scope>NUCLEOTIDE SEQUENCE [LARGE SCALE GENOMIC DNA]</scope>
    <source>
        <strain evidence="3">AMDSBA4</strain>
    </source>
</reference>
<dbReference type="EMBL" id="PXYW01000011">
    <property type="protein sequence ID" value="PSR34199.1"/>
    <property type="molecule type" value="Genomic_DNA"/>
</dbReference>
<feature type="compositionally biased region" description="Low complexity" evidence="1">
    <location>
        <begin position="39"/>
        <end position="87"/>
    </location>
</feature>
<evidence type="ECO:0000313" key="4">
    <source>
        <dbReference type="Proteomes" id="UP000242972"/>
    </source>
</evidence>